<dbReference type="AlphaFoldDB" id="A0AAN6WX44"/>
<reference evidence="1" key="1">
    <citation type="journal article" date="2023" name="Mol. Phylogenet. Evol.">
        <title>Genome-scale phylogeny and comparative genomics of the fungal order Sordariales.</title>
        <authorList>
            <person name="Hensen N."/>
            <person name="Bonometti L."/>
            <person name="Westerberg I."/>
            <person name="Brannstrom I.O."/>
            <person name="Guillou S."/>
            <person name="Cros-Aarteil S."/>
            <person name="Calhoun S."/>
            <person name="Haridas S."/>
            <person name="Kuo A."/>
            <person name="Mondo S."/>
            <person name="Pangilinan J."/>
            <person name="Riley R."/>
            <person name="LaButti K."/>
            <person name="Andreopoulos B."/>
            <person name="Lipzen A."/>
            <person name="Chen C."/>
            <person name="Yan M."/>
            <person name="Daum C."/>
            <person name="Ng V."/>
            <person name="Clum A."/>
            <person name="Steindorff A."/>
            <person name="Ohm R.A."/>
            <person name="Martin F."/>
            <person name="Silar P."/>
            <person name="Natvig D.O."/>
            <person name="Lalanne C."/>
            <person name="Gautier V."/>
            <person name="Ament-Velasquez S.L."/>
            <person name="Kruys A."/>
            <person name="Hutchinson M.I."/>
            <person name="Powell A.J."/>
            <person name="Barry K."/>
            <person name="Miller A.N."/>
            <person name="Grigoriev I.V."/>
            <person name="Debuchy R."/>
            <person name="Gladieux P."/>
            <person name="Hiltunen Thoren M."/>
            <person name="Johannesson H."/>
        </authorList>
    </citation>
    <scope>NUCLEOTIDE SEQUENCE</scope>
    <source>
        <strain evidence="1">PSN309</strain>
    </source>
</reference>
<comment type="caution">
    <text evidence="1">The sequence shown here is derived from an EMBL/GenBank/DDBJ whole genome shotgun (WGS) entry which is preliminary data.</text>
</comment>
<evidence type="ECO:0000313" key="1">
    <source>
        <dbReference type="EMBL" id="KAK4190008.1"/>
    </source>
</evidence>
<keyword evidence="2" id="KW-1185">Reference proteome</keyword>
<evidence type="ECO:0000313" key="2">
    <source>
        <dbReference type="Proteomes" id="UP001302126"/>
    </source>
</evidence>
<organism evidence="1 2">
    <name type="scientific">Podospora australis</name>
    <dbReference type="NCBI Taxonomy" id="1536484"/>
    <lineage>
        <taxon>Eukaryota</taxon>
        <taxon>Fungi</taxon>
        <taxon>Dikarya</taxon>
        <taxon>Ascomycota</taxon>
        <taxon>Pezizomycotina</taxon>
        <taxon>Sordariomycetes</taxon>
        <taxon>Sordariomycetidae</taxon>
        <taxon>Sordariales</taxon>
        <taxon>Podosporaceae</taxon>
        <taxon>Podospora</taxon>
    </lineage>
</organism>
<sequence length="159" mass="18946">MLWLFIQGRWSVRFDNSNSYLFQNIHHLSNPQLLHNATNKRHKTQKKMSASSTDLVYAYRKLLRAGLRAVQFAKPSRYIITEQLRKGFRDRHGVFDAERIRRTVWFLNSAAQSRGIEHKILKNLCRVHWERDRENQKLSWKLITKLAQDKASSTKKKLQ</sequence>
<reference evidence="1" key="2">
    <citation type="submission" date="2023-05" db="EMBL/GenBank/DDBJ databases">
        <authorList>
            <consortium name="Lawrence Berkeley National Laboratory"/>
            <person name="Steindorff A."/>
            <person name="Hensen N."/>
            <person name="Bonometti L."/>
            <person name="Westerberg I."/>
            <person name="Brannstrom I.O."/>
            <person name="Guillou S."/>
            <person name="Cros-Aarteil S."/>
            <person name="Calhoun S."/>
            <person name="Haridas S."/>
            <person name="Kuo A."/>
            <person name="Mondo S."/>
            <person name="Pangilinan J."/>
            <person name="Riley R."/>
            <person name="Labutti K."/>
            <person name="Andreopoulos B."/>
            <person name="Lipzen A."/>
            <person name="Chen C."/>
            <person name="Yanf M."/>
            <person name="Daum C."/>
            <person name="Ng V."/>
            <person name="Clum A."/>
            <person name="Ohm R."/>
            <person name="Martin F."/>
            <person name="Silar P."/>
            <person name="Natvig D."/>
            <person name="Lalanne C."/>
            <person name="Gautier V."/>
            <person name="Ament-Velasquez S.L."/>
            <person name="Kruys A."/>
            <person name="Hutchinson M.I."/>
            <person name="Powell A.J."/>
            <person name="Barry K."/>
            <person name="Miller A.N."/>
            <person name="Grigoriev I.V."/>
            <person name="Debuchy R."/>
            <person name="Gladieux P."/>
            <person name="Thoren M.H."/>
            <person name="Johannesson H."/>
        </authorList>
    </citation>
    <scope>NUCLEOTIDE SEQUENCE</scope>
    <source>
        <strain evidence="1">PSN309</strain>
    </source>
</reference>
<protein>
    <submittedName>
        <fullName evidence="1">Uncharacterized protein</fullName>
    </submittedName>
</protein>
<accession>A0AAN6WX44</accession>
<proteinExistence type="predicted"/>
<dbReference type="EMBL" id="MU864370">
    <property type="protein sequence ID" value="KAK4190008.1"/>
    <property type="molecule type" value="Genomic_DNA"/>
</dbReference>
<dbReference type="Proteomes" id="UP001302126">
    <property type="component" value="Unassembled WGS sequence"/>
</dbReference>
<name>A0AAN6WX44_9PEZI</name>
<gene>
    <name evidence="1" type="ORF">QBC35DRAFT_491758</name>
</gene>